<evidence type="ECO:0000256" key="2">
    <source>
        <dbReference type="SAM" id="MobiDB-lite"/>
    </source>
</evidence>
<keyword evidence="1" id="KW-0175">Coiled coil</keyword>
<dbReference type="AlphaFoldDB" id="A0A7C4QLH8"/>
<dbReference type="SUPFAM" id="SSF49373">
    <property type="entry name" value="Invasin/intimin cell-adhesion fragments"/>
    <property type="match status" value="1"/>
</dbReference>
<comment type="caution">
    <text evidence="4">The sequence shown here is derived from an EMBL/GenBank/DDBJ whole genome shotgun (WGS) entry which is preliminary data.</text>
</comment>
<dbReference type="Pfam" id="PF07587">
    <property type="entry name" value="PSD1"/>
    <property type="match status" value="1"/>
</dbReference>
<evidence type="ECO:0000313" key="4">
    <source>
        <dbReference type="EMBL" id="HGT38127.1"/>
    </source>
</evidence>
<proteinExistence type="predicted"/>
<dbReference type="InterPro" id="IPR011444">
    <property type="entry name" value="DUF1549"/>
</dbReference>
<dbReference type="PANTHER" id="PTHR35889:SF3">
    <property type="entry name" value="F-BOX DOMAIN-CONTAINING PROTEIN"/>
    <property type="match status" value="1"/>
</dbReference>
<reference evidence="4" key="1">
    <citation type="journal article" date="2020" name="mSystems">
        <title>Genome- and Community-Level Interaction Insights into Carbon Utilization and Element Cycling Functions of Hydrothermarchaeota in Hydrothermal Sediment.</title>
        <authorList>
            <person name="Zhou Z."/>
            <person name="Liu Y."/>
            <person name="Xu W."/>
            <person name="Pan J."/>
            <person name="Luo Z.H."/>
            <person name="Li M."/>
        </authorList>
    </citation>
    <scope>NUCLEOTIDE SEQUENCE [LARGE SCALE GENOMIC DNA]</scope>
    <source>
        <strain evidence="4">SpSt-508</strain>
    </source>
</reference>
<feature type="domain" description="BIG2" evidence="3">
    <location>
        <begin position="175"/>
        <end position="257"/>
    </location>
</feature>
<dbReference type="SMART" id="SM00635">
    <property type="entry name" value="BID_2"/>
    <property type="match status" value="1"/>
</dbReference>
<feature type="coiled-coil region" evidence="1">
    <location>
        <begin position="803"/>
        <end position="849"/>
    </location>
</feature>
<evidence type="ECO:0000259" key="3">
    <source>
        <dbReference type="SMART" id="SM00635"/>
    </source>
</evidence>
<dbReference type="Gene3D" id="2.60.40.1080">
    <property type="match status" value="1"/>
</dbReference>
<dbReference type="PANTHER" id="PTHR35889">
    <property type="entry name" value="CYCLOINULO-OLIGOSACCHARIDE FRUCTANOTRANSFERASE-RELATED"/>
    <property type="match status" value="1"/>
</dbReference>
<gene>
    <name evidence="4" type="ORF">ENS64_02490</name>
</gene>
<evidence type="ECO:0000256" key="1">
    <source>
        <dbReference type="SAM" id="Coils"/>
    </source>
</evidence>
<organism evidence="4">
    <name type="scientific">Schlesneria paludicola</name>
    <dbReference type="NCBI Taxonomy" id="360056"/>
    <lineage>
        <taxon>Bacteria</taxon>
        <taxon>Pseudomonadati</taxon>
        <taxon>Planctomycetota</taxon>
        <taxon>Planctomycetia</taxon>
        <taxon>Planctomycetales</taxon>
        <taxon>Planctomycetaceae</taxon>
        <taxon>Schlesneria</taxon>
    </lineage>
</organism>
<dbReference type="InterPro" id="IPR022655">
    <property type="entry name" value="DUF1553"/>
</dbReference>
<dbReference type="InterPro" id="IPR008964">
    <property type="entry name" value="Invasin/intimin_cell_adhesion"/>
</dbReference>
<protein>
    <submittedName>
        <fullName evidence="4">DUF1549 domain-containing protein</fullName>
    </submittedName>
</protein>
<dbReference type="EMBL" id="DSVQ01000006">
    <property type="protein sequence ID" value="HGT38127.1"/>
    <property type="molecule type" value="Genomic_DNA"/>
</dbReference>
<feature type="compositionally biased region" description="Basic and acidic residues" evidence="2">
    <location>
        <begin position="542"/>
        <end position="561"/>
    </location>
</feature>
<name>A0A7C4QLH8_9PLAN</name>
<sequence length="918" mass="103543">MGATNTADSASQQGLPSRGALFTAERGSCRMNLTMCVVFSLCFSPADAAVERPRIDTRFAQDGVAESPNFRQHVVPLLGKLGCNGRSCHGSFQGQGGFRLSLFGYDFTADHEALLGGEEPRTNLKSPADSLILQKPTLGIPHEGGHRLEAGTWQYRVLRKWIEDGAPPVAKNAPEFVRLDVFPEEMVAAKKGDTWQLKAVVVWSDGTREDVTPLCRFQSNNDQVATITESGLVTAQGPGDTHVVAFYDNGVVPVPVIHPVSNRVGPNYPPVPTPTKIDELVVLKLKKLGILPSEVCTDGEFLRRASLDITGTLPTAAETEAFLSDPSPDKRSRKIEELLERPGYAAWWATKFCDWTGNNERYQNNNNPGGRTVAANDWYAWMRRQLAENVPYDQLVERIVLAKSRLEGESYLEYCARMSSYLNKESGKSFADHPYLPHYWTRNNFNNADDRALGFAYTFLGLRIQCAQCHKHPFDQWTKDDFDRFKGFFTRVRFDFAPDAREAQRELLEELGLNTKEKNGNQLANLLREQAEKGKVVPFRELYPDRPRPSDTRRPDKETAKKSRVVSGRTAKVLGGEEYRIEEMDDPRTALMDWMRDEQNPYFAKAIVNRVWANYFHRGIVEPTDDLSLANPPCNAELLDYLATEFRVRGYDLKWLHREICNSRTYQLSWKTNDTNRLDERNFSRAVPRRLPAEVAYDALRVATASDQEAAKLHEHVEGRAIAEPIVSTQNNRSRYALTVFGRSIRESNCDCDRSSEASLLQTVFLQNDQETLDMINRRGGWVDQVVRTAQGREADDDRAGERKQVERLLDRMEARLKKAKAAGKQEEIARAEQELAAIRARAAELRAVDESSSASNVNPADVGAIVRQAYLRTLTRLPTDEEARRAAAYFTETGDLAVAARDLLWALLNTKEFMVNH</sequence>
<dbReference type="Pfam" id="PF07583">
    <property type="entry name" value="PSCyt2"/>
    <property type="match status" value="1"/>
</dbReference>
<feature type="region of interest" description="Disordered" evidence="2">
    <location>
        <begin position="538"/>
        <end position="565"/>
    </location>
</feature>
<dbReference type="InterPro" id="IPR003343">
    <property type="entry name" value="Big_2"/>
</dbReference>
<accession>A0A7C4QLH8</accession>